<gene>
    <name evidence="1" type="ORF">LCGC14_1564510</name>
</gene>
<proteinExistence type="predicted"/>
<name>A0A0F9J7N2_9ZZZZ</name>
<evidence type="ECO:0000313" key="1">
    <source>
        <dbReference type="EMBL" id="KKM39504.1"/>
    </source>
</evidence>
<sequence length="402" mass="43997">MAVWHINDYRVDIDTTRGGSGEINTNDWIATVESGGYKVYQYNYSTKLGTAYSTTLQSSHPYNIQDLSPQTPLEPLDVVLKVIPYSTTPGATAETRLIHCELATTLATGVGVNIAITAGGAVTFKVKLGGFTLGTVAATAGTEYVVHYRFDDAHGFHLMEIFTLAGTLTGRVHYTSNALDNVIGVVDEIRLGADKFTNPASGTIVHKLRHMYILDHSTEFGQDWFGWDYNVVADQSFVDSNVNWAPSAGANQDAIDDWGPDGVYNSSDDGTTNDLEDEFSLTNYPGSKTVRAVSHYSLARKNSAAQRHYSFIDDGSNHLRGPFIYGGTGSAIDSNEQHTYNLAPDGGIWTNADYDNLLVGYEKYNSDNSGRWMLMDVVIVFYVEANQYGAAPRDRHISTSSD</sequence>
<dbReference type="EMBL" id="LAZR01012120">
    <property type="protein sequence ID" value="KKM39504.1"/>
    <property type="molecule type" value="Genomic_DNA"/>
</dbReference>
<protein>
    <submittedName>
        <fullName evidence="1">Uncharacterized protein</fullName>
    </submittedName>
</protein>
<organism evidence="1">
    <name type="scientific">marine sediment metagenome</name>
    <dbReference type="NCBI Taxonomy" id="412755"/>
    <lineage>
        <taxon>unclassified sequences</taxon>
        <taxon>metagenomes</taxon>
        <taxon>ecological metagenomes</taxon>
    </lineage>
</organism>
<comment type="caution">
    <text evidence="1">The sequence shown here is derived from an EMBL/GenBank/DDBJ whole genome shotgun (WGS) entry which is preliminary data.</text>
</comment>
<dbReference type="AlphaFoldDB" id="A0A0F9J7N2"/>
<accession>A0A0F9J7N2</accession>
<reference evidence="1" key="1">
    <citation type="journal article" date="2015" name="Nature">
        <title>Complex archaea that bridge the gap between prokaryotes and eukaryotes.</title>
        <authorList>
            <person name="Spang A."/>
            <person name="Saw J.H."/>
            <person name="Jorgensen S.L."/>
            <person name="Zaremba-Niedzwiedzka K."/>
            <person name="Martijn J."/>
            <person name="Lind A.E."/>
            <person name="van Eijk R."/>
            <person name="Schleper C."/>
            <person name="Guy L."/>
            <person name="Ettema T.J."/>
        </authorList>
    </citation>
    <scope>NUCLEOTIDE SEQUENCE</scope>
</reference>